<organism evidence="7 8">
    <name type="scientific">Henningerozyma blattae (strain ATCC 34711 / CBS 6284 / DSM 70876 / NBRC 10599 / NRRL Y-10934 / UCD 77-7)</name>
    <name type="common">Yeast</name>
    <name type="synonym">Tetrapisispora blattae</name>
    <dbReference type="NCBI Taxonomy" id="1071380"/>
    <lineage>
        <taxon>Eukaryota</taxon>
        <taxon>Fungi</taxon>
        <taxon>Dikarya</taxon>
        <taxon>Ascomycota</taxon>
        <taxon>Saccharomycotina</taxon>
        <taxon>Saccharomycetes</taxon>
        <taxon>Saccharomycetales</taxon>
        <taxon>Saccharomycetaceae</taxon>
        <taxon>Henningerozyma</taxon>
    </lineage>
</organism>
<dbReference type="SUPFAM" id="SSF54980">
    <property type="entry name" value="EF-G C-terminal domain-like"/>
    <property type="match status" value="2"/>
</dbReference>
<evidence type="ECO:0000313" key="8">
    <source>
        <dbReference type="Proteomes" id="UP000002866"/>
    </source>
</evidence>
<dbReference type="NCBIfam" id="TIGR00231">
    <property type="entry name" value="small_GTP"/>
    <property type="match status" value="1"/>
</dbReference>
<gene>
    <name evidence="7" type="primary">TBLA0H02910</name>
    <name evidence="5" type="synonym">MEF2</name>
    <name evidence="7" type="ORF">TBLA_0H02910</name>
</gene>
<dbReference type="InterPro" id="IPR030851">
    <property type="entry name" value="EFG2"/>
</dbReference>
<dbReference type="GO" id="GO:0032790">
    <property type="term" value="P:ribosome disassembly"/>
    <property type="evidence" value="ECO:0007669"/>
    <property type="project" value="UniProtKB-UniRule"/>
</dbReference>
<dbReference type="GO" id="GO:0032543">
    <property type="term" value="P:mitochondrial translation"/>
    <property type="evidence" value="ECO:0007669"/>
    <property type="project" value="UniProtKB-UniRule"/>
</dbReference>
<feature type="domain" description="Tr-type G" evidence="6">
    <location>
        <begin position="19"/>
        <end position="309"/>
    </location>
</feature>
<dbReference type="CDD" id="cd01886">
    <property type="entry name" value="EF-G"/>
    <property type="match status" value="1"/>
</dbReference>
<dbReference type="PANTHER" id="PTHR43261:SF1">
    <property type="entry name" value="RIBOSOME-RELEASING FACTOR 2, MITOCHONDRIAL"/>
    <property type="match status" value="1"/>
</dbReference>
<evidence type="ECO:0000256" key="2">
    <source>
        <dbReference type="ARBA" id="ARBA00022917"/>
    </source>
</evidence>
<dbReference type="SMART" id="SM00838">
    <property type="entry name" value="EFG_C"/>
    <property type="match status" value="1"/>
</dbReference>
<dbReference type="InterPro" id="IPR031157">
    <property type="entry name" value="G_TR_CS"/>
</dbReference>
<comment type="subcellular location">
    <subcellularLocation>
        <location evidence="5">Mitochondrion</location>
    </subcellularLocation>
</comment>
<dbReference type="Gene3D" id="3.30.70.240">
    <property type="match status" value="1"/>
</dbReference>
<dbReference type="Gene3D" id="2.40.30.10">
    <property type="entry name" value="Translation factors"/>
    <property type="match status" value="1"/>
</dbReference>
<dbReference type="AlphaFoldDB" id="I2H873"/>
<dbReference type="STRING" id="1071380.I2H873"/>
<dbReference type="InterPro" id="IPR000795">
    <property type="entry name" value="T_Tr_GTP-bd_dom"/>
</dbReference>
<dbReference type="InParanoid" id="I2H873"/>
<dbReference type="EMBL" id="HE806323">
    <property type="protein sequence ID" value="CCH62575.1"/>
    <property type="molecule type" value="Genomic_DNA"/>
</dbReference>
<feature type="binding site" evidence="5">
    <location>
        <begin position="28"/>
        <end position="35"/>
    </location>
    <ligand>
        <name>GTP</name>
        <dbReference type="ChEBI" id="CHEBI:37565"/>
    </ligand>
</feature>
<dbReference type="GO" id="GO:0051881">
    <property type="term" value="P:regulation of mitochondrial membrane potential"/>
    <property type="evidence" value="ECO:0007669"/>
    <property type="project" value="EnsemblFungi"/>
</dbReference>
<dbReference type="GO" id="GO:0003924">
    <property type="term" value="F:GTPase activity"/>
    <property type="evidence" value="ECO:0007669"/>
    <property type="project" value="UniProtKB-UniRule"/>
</dbReference>
<dbReference type="Gene3D" id="3.30.70.870">
    <property type="entry name" value="Elongation Factor G (Translational Gtpase), domain 3"/>
    <property type="match status" value="1"/>
</dbReference>
<dbReference type="OrthoDB" id="198619at2759"/>
<dbReference type="GO" id="GO:0005525">
    <property type="term" value="F:GTP binding"/>
    <property type="evidence" value="ECO:0007669"/>
    <property type="project" value="UniProtKB-UniRule"/>
</dbReference>
<reference evidence="7 8" key="1">
    <citation type="journal article" date="2011" name="Proc. Natl. Acad. Sci. U.S.A.">
        <title>Evolutionary erosion of yeast sex chromosomes by mating-type switching accidents.</title>
        <authorList>
            <person name="Gordon J.L."/>
            <person name="Armisen D."/>
            <person name="Proux-Wera E."/>
            <person name="Oheigeartaigh S.S."/>
            <person name="Byrne K.P."/>
            <person name="Wolfe K.H."/>
        </authorList>
    </citation>
    <scope>NUCLEOTIDE SEQUENCE [LARGE SCALE GENOMIC DNA]</scope>
    <source>
        <strain evidence="8">ATCC 34711 / CBS 6284 / DSM 70876 / NBRC 10599 / NRRL Y-10934 / UCD 77-7</strain>
    </source>
</reference>
<name>I2H873_HENB6</name>
<keyword evidence="3 5" id="KW-0496">Mitochondrion</keyword>
<evidence type="ECO:0000256" key="5">
    <source>
        <dbReference type="HAMAP-Rule" id="MF_03059"/>
    </source>
</evidence>
<dbReference type="KEGG" id="tbl:TBLA_0H02910"/>
<comment type="similarity">
    <text evidence="5">Belongs to the TRAFAC class translation factor GTPase superfamily. Classic translation factor GTPase family. EF-G/EF-2 subfamily.</text>
</comment>
<dbReference type="Pfam" id="PF22042">
    <property type="entry name" value="EF-G_D2"/>
    <property type="match status" value="1"/>
</dbReference>
<dbReference type="SUPFAM" id="SSF50447">
    <property type="entry name" value="Translation proteins"/>
    <property type="match status" value="1"/>
</dbReference>
<dbReference type="Proteomes" id="UP000002866">
    <property type="component" value="Chromosome 8"/>
</dbReference>
<dbReference type="PRINTS" id="PR00315">
    <property type="entry name" value="ELONGATNFCT"/>
</dbReference>
<evidence type="ECO:0000313" key="7">
    <source>
        <dbReference type="EMBL" id="CCH62575.1"/>
    </source>
</evidence>
<dbReference type="PANTHER" id="PTHR43261">
    <property type="entry name" value="TRANSLATION ELONGATION FACTOR G-RELATED"/>
    <property type="match status" value="1"/>
</dbReference>
<dbReference type="CDD" id="cd03713">
    <property type="entry name" value="EFG_mtEFG_C"/>
    <property type="match status" value="1"/>
</dbReference>
<keyword evidence="1 5" id="KW-0547">Nucleotide-binding</keyword>
<evidence type="ECO:0000256" key="1">
    <source>
        <dbReference type="ARBA" id="ARBA00022741"/>
    </source>
</evidence>
<dbReference type="FunFam" id="3.40.50.300:FF:000514">
    <property type="entry name" value="Ribosome-releasing factor 2, mitochondrial"/>
    <property type="match status" value="1"/>
</dbReference>
<proteinExistence type="inferred from homology"/>
<dbReference type="PROSITE" id="PS00301">
    <property type="entry name" value="G_TR_1"/>
    <property type="match status" value="1"/>
</dbReference>
<dbReference type="Pfam" id="PF14492">
    <property type="entry name" value="EFG_III"/>
    <property type="match status" value="1"/>
</dbReference>
<dbReference type="HAMAP" id="MF_03059">
    <property type="entry name" value="mEF_G_2"/>
    <property type="match status" value="1"/>
</dbReference>
<sequence length="843" mass="95199">MLQYFKFLRNFRRTISDVSKIRNIGIVAHIDAGKTTTTERMLYYSGKINRIGNVDQGNTTTDYLPQERERGITIQSAAVSFNWPKKNDFRINLIDTPGHVDFSFEILKSLKVIDGEVVILDAVSGVQAQTEKIWHYSRNIPKICFINKMDRTGASFNNTVRDIIQKLKARAIFVNIPYFKFDPQTKTSIFNGVIDILNGQLITWSPEVPDSIQIMNISNMTDSKIIDQLEKCRESIIDTLSEFDEELVEYFLNEAEGNYDKIPGSVLNKSIRKATLKLQVIPILCGASFRNIGIQPLLDSVCHFLPSPIESKPVNITYNLKQQDKNTIDIPVTYDPKFGLDVASMNNLAMAFVFKVMTDPIRGIMILVRIYSGILNSGSTTYNPRTKGTFRINNLGVMNADEVETVKSLHQGEIGVIIKGKDNDSKRDANVSNELNTGDTILSHSYIKKNWQKSLKNKIGLDPLSVMIEPINIPPPVFSASVEPKTLGNKLEMEKALHILCRDDPSLTIYEDEESGQTVINGMGDLHLQIAKDKLVNNLKANVNFGEIRISYKETLRTTTSIFSHPKQNTGATESDFKFTLSIEPHTPFKDSRNTFRKKHEVWYPLGNDNNYLVVEDHISYHFSESGDGWRHFLSYETIVNSLIASSIAGLQSNYSSKNFPLYSCAVRIKGDWKIPFDCEETSEILRISRNLIVEALESMDKSQFAILEPIMNVVLDVPQSYVGLVTKDLTGKRNASIDLISETEENLKPNNLEGNSVDYNSILESQYFPPDPNMYDSLAEQKSNESISSSLVNINAKVPLKNMMNYSNQFRSITQGHGSFILEYSGMNEVSRESLKDVLDSY</sequence>
<dbReference type="HOGENOM" id="CLU_002794_4_1_1"/>
<dbReference type="Gene3D" id="3.40.50.300">
    <property type="entry name" value="P-loop containing nucleotide triphosphate hydrolases"/>
    <property type="match status" value="1"/>
</dbReference>
<dbReference type="InterPro" id="IPR027417">
    <property type="entry name" value="P-loop_NTPase"/>
</dbReference>
<dbReference type="InterPro" id="IPR053905">
    <property type="entry name" value="EF-G-like_DII"/>
</dbReference>
<dbReference type="OMA" id="GPQFTFP"/>
<keyword evidence="2 5" id="KW-0648">Protein biosynthesis</keyword>
<dbReference type="PROSITE" id="PS51722">
    <property type="entry name" value="G_TR_2"/>
    <property type="match status" value="1"/>
</dbReference>
<dbReference type="Pfam" id="PF00679">
    <property type="entry name" value="EFG_C"/>
    <property type="match status" value="1"/>
</dbReference>
<feature type="binding site" evidence="5">
    <location>
        <begin position="95"/>
        <end position="99"/>
    </location>
    <ligand>
        <name>GTP</name>
        <dbReference type="ChEBI" id="CHEBI:37565"/>
    </ligand>
</feature>
<evidence type="ECO:0000259" key="6">
    <source>
        <dbReference type="PROSITE" id="PS51722"/>
    </source>
</evidence>
<dbReference type="eggNOG" id="KOG0465">
    <property type="taxonomic scope" value="Eukaryota"/>
</dbReference>
<dbReference type="InterPro" id="IPR035649">
    <property type="entry name" value="EFG_V"/>
</dbReference>
<comment type="function">
    <text evidence="5">Mitochondrial GTPase that mediates the disassembly of ribosomes from messenger RNA at the termination of mitochondrial protein biosynthesis. Not involved in the GTP-dependent ribosomal translocation step during translation elongation.</text>
</comment>
<keyword evidence="8" id="KW-1185">Reference proteome</keyword>
<evidence type="ECO:0000256" key="3">
    <source>
        <dbReference type="ARBA" id="ARBA00023128"/>
    </source>
</evidence>
<accession>I2H873</accession>
<evidence type="ECO:0000256" key="4">
    <source>
        <dbReference type="ARBA" id="ARBA00023134"/>
    </source>
</evidence>
<protein>
    <recommendedName>
        <fullName evidence="5">Ribosome-releasing factor 2, mitochondrial</fullName>
        <shortName evidence="5">RRF2mt</shortName>
    </recommendedName>
    <alternativeName>
        <fullName evidence="5">Elongation factor G 2, mitochondrial</fullName>
        <shortName evidence="5">EF-G2mt</shortName>
        <shortName evidence="5">mEF-G 2</shortName>
    </alternativeName>
</protein>
<dbReference type="InterPro" id="IPR035647">
    <property type="entry name" value="EFG_III/V"/>
</dbReference>
<dbReference type="GeneID" id="14497837"/>
<dbReference type="CDD" id="cd16262">
    <property type="entry name" value="EFG_III"/>
    <property type="match status" value="1"/>
</dbReference>
<dbReference type="InterPro" id="IPR009000">
    <property type="entry name" value="Transl_B-barrel_sf"/>
</dbReference>
<dbReference type="FunCoup" id="I2H873">
    <property type="interactions" value="618"/>
</dbReference>
<dbReference type="Pfam" id="PF00009">
    <property type="entry name" value="GTP_EFTU"/>
    <property type="match status" value="1"/>
</dbReference>
<dbReference type="SUPFAM" id="SSF52540">
    <property type="entry name" value="P-loop containing nucleoside triphosphate hydrolases"/>
    <property type="match status" value="1"/>
</dbReference>
<dbReference type="RefSeq" id="XP_004182094.1">
    <property type="nucleotide sequence ID" value="XM_004182046.1"/>
</dbReference>
<keyword evidence="4 5" id="KW-0342">GTP-binding</keyword>
<dbReference type="InterPro" id="IPR005225">
    <property type="entry name" value="Small_GTP-bd"/>
</dbReference>
<dbReference type="GO" id="GO:0005759">
    <property type="term" value="C:mitochondrial matrix"/>
    <property type="evidence" value="ECO:0007669"/>
    <property type="project" value="UniProtKB-ARBA"/>
</dbReference>
<dbReference type="InterPro" id="IPR009022">
    <property type="entry name" value="EFG_III"/>
</dbReference>
<feature type="binding site" evidence="5">
    <location>
        <begin position="147"/>
        <end position="150"/>
    </location>
    <ligand>
        <name>GTP</name>
        <dbReference type="ChEBI" id="CHEBI:37565"/>
    </ligand>
</feature>
<dbReference type="InterPro" id="IPR000640">
    <property type="entry name" value="EFG_V-like"/>
</dbReference>
<dbReference type="InterPro" id="IPR041095">
    <property type="entry name" value="EFG_II"/>
</dbReference>